<evidence type="ECO:0000313" key="1">
    <source>
        <dbReference type="EMBL" id="AIX19934.1"/>
    </source>
</evidence>
<keyword evidence="2" id="KW-1185">Reference proteome</keyword>
<reference evidence="1 2" key="1">
    <citation type="submission" date="2013-12" db="EMBL/GenBank/DDBJ databases">
        <title>Ecological redundancy of diverse viral populations within a natural community.</title>
        <authorList>
            <person name="Gregory A.C."/>
            <person name="LaButti K."/>
            <person name="Copeland A."/>
            <person name="Woyke T."/>
            <person name="Sullivan M.B."/>
        </authorList>
    </citation>
    <scope>NUCLEOTIDE SEQUENCE [LARGE SCALE GENOMIC DNA]</scope>
    <source>
        <strain evidence="1">Syn7803C7</strain>
    </source>
</reference>
<proteinExistence type="predicted"/>
<dbReference type="Proteomes" id="UP000185323">
    <property type="component" value="Segment"/>
</dbReference>
<protein>
    <submittedName>
        <fullName evidence="1">Uncharacterized protein</fullName>
    </submittedName>
</protein>
<gene>
    <name evidence="1" type="ORF">Syn7803C7_43</name>
</gene>
<accession>A0A0E3F3N9</accession>
<dbReference type="KEGG" id="vg:24171893"/>
<name>A0A0E3F3N9_9CAUD</name>
<sequence length="73" mass="8581">MKSKDQYKKEFQFTLNTSDDKIAEENILHDFAREVSVIDAFLQGGKVSLKEAKQRIKDVYKVWKNSLKNNNQM</sequence>
<dbReference type="EMBL" id="KJ019052">
    <property type="protein sequence ID" value="AIX19934.1"/>
    <property type="molecule type" value="Genomic_DNA"/>
</dbReference>
<organism evidence="1 2">
    <name type="scientific">Synechococcus phage ACG-2014f_Syn7803C7</name>
    <dbReference type="NCBI Taxonomy" id="2790345"/>
    <lineage>
        <taxon>Viruses</taxon>
        <taxon>Duplodnaviria</taxon>
        <taxon>Heunggongvirae</taxon>
        <taxon>Uroviricota</taxon>
        <taxon>Caudoviricetes</taxon>
        <taxon>Pantevenvirales</taxon>
        <taxon>Kyanoviridae</taxon>
        <taxon>Atlauavirus</taxon>
        <taxon>Atlauavirus acg2014f</taxon>
    </lineage>
</organism>
<dbReference type="Pfam" id="PF23856">
    <property type="entry name" value="DUF7219"/>
    <property type="match status" value="1"/>
</dbReference>
<evidence type="ECO:0000313" key="2">
    <source>
        <dbReference type="Proteomes" id="UP000185323"/>
    </source>
</evidence>
<dbReference type="InterPro" id="IPR055643">
    <property type="entry name" value="DUF7219"/>
</dbReference>